<evidence type="ECO:0000313" key="2">
    <source>
        <dbReference type="EMBL" id="GAX79825.1"/>
    </source>
</evidence>
<sequence length="241" mass="27120">MKALSQLNTKTCTSCSHVQVKSVLRRESRETQTVVPQIYVKKTVSPERNTACCSGKGFGAPEKIKKPIVEPEGPPPVPCTCESGKAYKNCCEGIHLGVKKASTPEAALRARFSGFMLGLEEFIIATTHEDYLSFHYDNKNPEDAKELYAKDVHAGCTMFDYKELSIIKAEAGASEDEGIVAFKYKSALKHKEGESENQEWKTTNEKGRFLRVNGTWEFCDYQRFEYNMDSLLKETPQPLKK</sequence>
<evidence type="ECO:0000313" key="3">
    <source>
        <dbReference type="Proteomes" id="UP000232323"/>
    </source>
</evidence>
<dbReference type="Gene3D" id="3.10.450.50">
    <property type="match status" value="1"/>
</dbReference>
<accession>A0A250X9P8</accession>
<dbReference type="AlphaFoldDB" id="A0A250X9P8"/>
<dbReference type="InterPro" id="IPR032710">
    <property type="entry name" value="NTF2-like_dom_sf"/>
</dbReference>
<dbReference type="Pfam" id="PF02810">
    <property type="entry name" value="SEC-C"/>
    <property type="match status" value="1"/>
</dbReference>
<evidence type="ECO:0000259" key="1">
    <source>
        <dbReference type="Pfam" id="PF17775"/>
    </source>
</evidence>
<keyword evidence="3" id="KW-1185">Reference proteome</keyword>
<reference evidence="2 3" key="1">
    <citation type="submission" date="2017-08" db="EMBL/GenBank/DDBJ databases">
        <title>Acidophilic green algal genome provides insights into adaptation to an acidic environment.</title>
        <authorList>
            <person name="Hirooka S."/>
            <person name="Hirose Y."/>
            <person name="Kanesaki Y."/>
            <person name="Higuchi S."/>
            <person name="Fujiwara T."/>
            <person name="Onuma R."/>
            <person name="Era A."/>
            <person name="Ohbayashi R."/>
            <person name="Uzuka A."/>
            <person name="Nozaki H."/>
            <person name="Yoshikawa H."/>
            <person name="Miyagishima S.Y."/>
        </authorList>
    </citation>
    <scope>NUCLEOTIDE SEQUENCE [LARGE SCALE GENOMIC DNA]</scope>
    <source>
        <strain evidence="2 3">NIES-2499</strain>
    </source>
</reference>
<dbReference type="InterPro" id="IPR004027">
    <property type="entry name" value="SEC_C_motif"/>
</dbReference>
<dbReference type="EMBL" id="BEGY01000046">
    <property type="protein sequence ID" value="GAX79825.1"/>
    <property type="molecule type" value="Genomic_DNA"/>
</dbReference>
<name>A0A250X9P8_9CHLO</name>
<dbReference type="Pfam" id="PF17775">
    <property type="entry name" value="YchJ_M-like"/>
    <property type="match status" value="1"/>
</dbReference>
<protein>
    <recommendedName>
        <fullName evidence="1">YchJ-like middle NTF2-like domain-containing protein</fullName>
    </recommendedName>
</protein>
<dbReference type="OrthoDB" id="525903at2759"/>
<dbReference type="SUPFAM" id="SSF54427">
    <property type="entry name" value="NTF2-like"/>
    <property type="match status" value="1"/>
</dbReference>
<feature type="domain" description="YchJ-like middle NTF2-like" evidence="1">
    <location>
        <begin position="103"/>
        <end position="220"/>
    </location>
</feature>
<proteinExistence type="predicted"/>
<dbReference type="Proteomes" id="UP000232323">
    <property type="component" value="Unassembled WGS sequence"/>
</dbReference>
<organism evidence="2 3">
    <name type="scientific">Chlamydomonas eustigma</name>
    <dbReference type="NCBI Taxonomy" id="1157962"/>
    <lineage>
        <taxon>Eukaryota</taxon>
        <taxon>Viridiplantae</taxon>
        <taxon>Chlorophyta</taxon>
        <taxon>core chlorophytes</taxon>
        <taxon>Chlorophyceae</taxon>
        <taxon>CS clade</taxon>
        <taxon>Chlamydomonadales</taxon>
        <taxon>Chlamydomonadaceae</taxon>
        <taxon>Chlamydomonas</taxon>
    </lineage>
</organism>
<gene>
    <name evidence="2" type="ORF">CEUSTIGMA_g7265.t1</name>
</gene>
<dbReference type="PANTHER" id="PTHR33747">
    <property type="entry name" value="UPF0225 PROTEIN SCO1677"/>
    <property type="match status" value="1"/>
</dbReference>
<dbReference type="PANTHER" id="PTHR33747:SF1">
    <property type="entry name" value="ADENYLATE CYCLASE-ASSOCIATED CAP C-TERMINAL DOMAIN-CONTAINING PROTEIN"/>
    <property type="match status" value="1"/>
</dbReference>
<comment type="caution">
    <text evidence="2">The sequence shown here is derived from an EMBL/GenBank/DDBJ whole genome shotgun (WGS) entry which is preliminary data.</text>
</comment>
<dbReference type="InterPro" id="IPR048469">
    <property type="entry name" value="YchJ-like_M"/>
</dbReference>